<keyword evidence="3" id="KW-1185">Reference proteome</keyword>
<dbReference type="RefSeq" id="WP_213945242.1">
    <property type="nucleotide sequence ID" value="NZ_JAHCMY010000004.1"/>
</dbReference>
<dbReference type="PANTHER" id="PTHR43861:SF1">
    <property type="entry name" value="TRANS-ACONITATE 2-METHYLTRANSFERASE"/>
    <property type="match status" value="1"/>
</dbReference>
<dbReference type="Gene3D" id="3.40.50.150">
    <property type="entry name" value="Vaccinia Virus protein VP39"/>
    <property type="match status" value="1"/>
</dbReference>
<name>A0AAP2CGT7_9BACT</name>
<accession>A0AAP2CGT7</accession>
<dbReference type="AlphaFoldDB" id="A0AAP2CGT7"/>
<proteinExistence type="predicted"/>
<dbReference type="Proteomes" id="UP001319104">
    <property type="component" value="Unassembled WGS sequence"/>
</dbReference>
<keyword evidence="2" id="KW-0489">Methyltransferase</keyword>
<gene>
    <name evidence="2" type="ORF">KI659_10195</name>
</gene>
<comment type="caution">
    <text evidence="2">The sequence shown here is derived from an EMBL/GenBank/DDBJ whole genome shotgun (WGS) entry which is preliminary data.</text>
</comment>
<sequence length="268" mass="31004">MASKYIHGYQEVEQERLVEQAKVIENQIFDFIDFSQVNRLLEIGSGVGAQTEILLKRFPHLSITGVEYESKQIEKAYKNLEKHGFDTDKVEFIHQDATQLSLEKEFDGAFICWVLEHVQNPQAILTSMKPCLRDGAMVVVTEVFNSTFYTYPERKEIQDYWKIYNDYQISIGGDPEVGAKLGSMLSDAGYKGIQLRSGGFHLDKREADQKRKVFSYWKNLMSSGAPNLMEENLITEKEVITMQQAMDELREQEDSIFFYRFIQATAFK</sequence>
<organism evidence="2 3">
    <name type="scientific">Litoribacter ruber</name>
    <dbReference type="NCBI Taxonomy" id="702568"/>
    <lineage>
        <taxon>Bacteria</taxon>
        <taxon>Pseudomonadati</taxon>
        <taxon>Bacteroidota</taxon>
        <taxon>Cytophagia</taxon>
        <taxon>Cytophagales</taxon>
        <taxon>Cyclobacteriaceae</taxon>
        <taxon>Litoribacter</taxon>
    </lineage>
</organism>
<dbReference type="Pfam" id="PF08241">
    <property type="entry name" value="Methyltransf_11"/>
    <property type="match status" value="1"/>
</dbReference>
<dbReference type="InterPro" id="IPR013216">
    <property type="entry name" value="Methyltransf_11"/>
</dbReference>
<evidence type="ECO:0000313" key="2">
    <source>
        <dbReference type="EMBL" id="MBS9524386.1"/>
    </source>
</evidence>
<dbReference type="GO" id="GO:0032259">
    <property type="term" value="P:methylation"/>
    <property type="evidence" value="ECO:0007669"/>
    <property type="project" value="UniProtKB-KW"/>
</dbReference>
<dbReference type="CDD" id="cd02440">
    <property type="entry name" value="AdoMet_MTases"/>
    <property type="match status" value="1"/>
</dbReference>
<evidence type="ECO:0000259" key="1">
    <source>
        <dbReference type="Pfam" id="PF08241"/>
    </source>
</evidence>
<dbReference type="EMBL" id="JAHCMY010000004">
    <property type="protein sequence ID" value="MBS9524386.1"/>
    <property type="molecule type" value="Genomic_DNA"/>
</dbReference>
<keyword evidence="2" id="KW-0808">Transferase</keyword>
<reference evidence="2 3" key="1">
    <citation type="submission" date="2021-05" db="EMBL/GenBank/DDBJ databases">
        <authorList>
            <person name="Zhang Z.D."/>
            <person name="Osman G."/>
        </authorList>
    </citation>
    <scope>NUCLEOTIDE SEQUENCE [LARGE SCALE GENOMIC DNA]</scope>
    <source>
        <strain evidence="2 3">KCTC 32217</strain>
    </source>
</reference>
<dbReference type="SUPFAM" id="SSF53335">
    <property type="entry name" value="S-adenosyl-L-methionine-dependent methyltransferases"/>
    <property type="match status" value="1"/>
</dbReference>
<protein>
    <submittedName>
        <fullName evidence="2">Methyltransferase domain-containing protein</fullName>
    </submittedName>
</protein>
<feature type="domain" description="Methyltransferase type 11" evidence="1">
    <location>
        <begin position="41"/>
        <end position="139"/>
    </location>
</feature>
<evidence type="ECO:0000313" key="3">
    <source>
        <dbReference type="Proteomes" id="UP001319104"/>
    </source>
</evidence>
<dbReference type="InterPro" id="IPR029063">
    <property type="entry name" value="SAM-dependent_MTases_sf"/>
</dbReference>
<dbReference type="GO" id="GO:0008757">
    <property type="term" value="F:S-adenosylmethionine-dependent methyltransferase activity"/>
    <property type="evidence" value="ECO:0007669"/>
    <property type="project" value="InterPro"/>
</dbReference>
<dbReference type="PANTHER" id="PTHR43861">
    <property type="entry name" value="TRANS-ACONITATE 2-METHYLTRANSFERASE-RELATED"/>
    <property type="match status" value="1"/>
</dbReference>